<dbReference type="PANTHER" id="PTHR30480:SF13">
    <property type="entry name" value="BETA-HEXOSAMINIDASE"/>
    <property type="match status" value="1"/>
</dbReference>
<feature type="domain" description="Glycoside hydrolase family 3 N-terminal" evidence="8">
    <location>
        <begin position="62"/>
        <end position="371"/>
    </location>
</feature>
<evidence type="ECO:0000256" key="2">
    <source>
        <dbReference type="ARBA" id="ARBA00005336"/>
    </source>
</evidence>
<dbReference type="EMBL" id="VFPH01000002">
    <property type="protein sequence ID" value="TQM38283.1"/>
    <property type="molecule type" value="Genomic_DNA"/>
</dbReference>
<dbReference type="Gene3D" id="3.20.20.300">
    <property type="entry name" value="Glycoside hydrolase, family 3, N-terminal domain"/>
    <property type="match status" value="1"/>
</dbReference>
<dbReference type="GO" id="GO:0004563">
    <property type="term" value="F:beta-N-acetylhexosaminidase activity"/>
    <property type="evidence" value="ECO:0007669"/>
    <property type="project" value="UniProtKB-EC"/>
</dbReference>
<evidence type="ECO:0000256" key="6">
    <source>
        <dbReference type="SAM" id="MobiDB-lite"/>
    </source>
</evidence>
<dbReference type="PANTHER" id="PTHR30480">
    <property type="entry name" value="BETA-HEXOSAMINIDASE-RELATED"/>
    <property type="match status" value="1"/>
</dbReference>
<comment type="caution">
    <text evidence="9">The sequence shown here is derived from an EMBL/GenBank/DDBJ whole genome shotgun (WGS) entry which is preliminary data.</text>
</comment>
<evidence type="ECO:0000256" key="4">
    <source>
        <dbReference type="ARBA" id="ARBA00022801"/>
    </source>
</evidence>
<accession>A0A543FWS6</accession>
<dbReference type="InterPro" id="IPR019800">
    <property type="entry name" value="Glyco_hydro_3_AS"/>
</dbReference>
<dbReference type="RefSeq" id="WP_142104971.1">
    <property type="nucleotide sequence ID" value="NZ_VFPH01000002.1"/>
</dbReference>
<keyword evidence="4" id="KW-0378">Hydrolase</keyword>
<evidence type="ECO:0000256" key="7">
    <source>
        <dbReference type="SAM" id="SignalP"/>
    </source>
</evidence>
<dbReference type="AlphaFoldDB" id="A0A543FWS6"/>
<organism evidence="9 10">
    <name type="scientific">Pseudonocardia cypriaca</name>
    <dbReference type="NCBI Taxonomy" id="882449"/>
    <lineage>
        <taxon>Bacteria</taxon>
        <taxon>Bacillati</taxon>
        <taxon>Actinomycetota</taxon>
        <taxon>Actinomycetes</taxon>
        <taxon>Pseudonocardiales</taxon>
        <taxon>Pseudonocardiaceae</taxon>
        <taxon>Pseudonocardia</taxon>
    </lineage>
</organism>
<comment type="similarity">
    <text evidence="2">Belongs to the glycosyl hydrolase 3 family.</text>
</comment>
<dbReference type="EC" id="3.2.1.52" evidence="3"/>
<dbReference type="InterPro" id="IPR017853">
    <property type="entry name" value="GH"/>
</dbReference>
<dbReference type="OrthoDB" id="9805821at2"/>
<sequence>MTVRKSLALALGVLVALLLTAVPAGATPPPPPPPPPLTGEHLGPDRLPHCADVVAAMSPRDQLAQRLMVGVEATDPRAVAENVRATQVGGIFIGGNATALLTDQALRGVQAMVRVPLAVAVDDEGGRVQRLDMLDGELPSARAMARSRTPEQVRALGEQRGREQLARGITMNLAPTVDVTGRSTAIGDRSFADDPDTVSRYAEAFVEGQRSAGVYTVLKHFPGHGRANGDSHKGRVTTPPLDEMRGDDLRPYATLLGPGGPLADGRTGVLVGHLDVPGLTKDLPSSLTPEAYNLLRDEIGFDGLVITDDLGAMDAVTDEFTLPEAVERALRSGADMALWSSGGRITPVLDHLEQANLDPAANAAAVSRVLRAKRVCS</sequence>
<keyword evidence="5" id="KW-0326">Glycosidase</keyword>
<feature type="compositionally biased region" description="Pro residues" evidence="6">
    <location>
        <begin position="26"/>
        <end position="37"/>
    </location>
</feature>
<reference evidence="9 10" key="1">
    <citation type="submission" date="2019-06" db="EMBL/GenBank/DDBJ databases">
        <title>Sequencing the genomes of 1000 actinobacteria strains.</title>
        <authorList>
            <person name="Klenk H.-P."/>
        </authorList>
    </citation>
    <scope>NUCLEOTIDE SEQUENCE [LARGE SCALE GENOMIC DNA]</scope>
    <source>
        <strain evidence="9 10">DSM 45511</strain>
    </source>
</reference>
<evidence type="ECO:0000256" key="3">
    <source>
        <dbReference type="ARBA" id="ARBA00012663"/>
    </source>
</evidence>
<dbReference type="InterPro" id="IPR050226">
    <property type="entry name" value="NagZ_Beta-hexosaminidase"/>
</dbReference>
<dbReference type="GO" id="GO:0009254">
    <property type="term" value="P:peptidoglycan turnover"/>
    <property type="evidence" value="ECO:0007669"/>
    <property type="project" value="TreeGrafter"/>
</dbReference>
<evidence type="ECO:0000313" key="9">
    <source>
        <dbReference type="EMBL" id="TQM38283.1"/>
    </source>
</evidence>
<evidence type="ECO:0000256" key="1">
    <source>
        <dbReference type="ARBA" id="ARBA00001231"/>
    </source>
</evidence>
<feature type="signal peptide" evidence="7">
    <location>
        <begin position="1"/>
        <end position="26"/>
    </location>
</feature>
<name>A0A543FWS6_9PSEU</name>
<keyword evidence="10" id="KW-1185">Reference proteome</keyword>
<dbReference type="PROSITE" id="PS00775">
    <property type="entry name" value="GLYCOSYL_HYDROL_F3"/>
    <property type="match status" value="1"/>
</dbReference>
<dbReference type="SUPFAM" id="SSF51445">
    <property type="entry name" value="(Trans)glycosidases"/>
    <property type="match status" value="1"/>
</dbReference>
<dbReference type="GO" id="GO:0005975">
    <property type="term" value="P:carbohydrate metabolic process"/>
    <property type="evidence" value="ECO:0007669"/>
    <property type="project" value="InterPro"/>
</dbReference>
<feature type="region of interest" description="Disordered" evidence="6">
    <location>
        <begin position="26"/>
        <end position="45"/>
    </location>
</feature>
<evidence type="ECO:0000259" key="8">
    <source>
        <dbReference type="Pfam" id="PF00933"/>
    </source>
</evidence>
<feature type="chain" id="PRO_5021721119" description="beta-N-acetylhexosaminidase" evidence="7">
    <location>
        <begin position="27"/>
        <end position="377"/>
    </location>
</feature>
<evidence type="ECO:0000313" key="10">
    <source>
        <dbReference type="Proteomes" id="UP000319818"/>
    </source>
</evidence>
<protein>
    <recommendedName>
        <fullName evidence="3">beta-N-acetylhexosaminidase</fullName>
        <ecNumber evidence="3">3.2.1.52</ecNumber>
    </recommendedName>
</protein>
<proteinExistence type="inferred from homology"/>
<keyword evidence="7" id="KW-0732">Signal</keyword>
<feature type="region of interest" description="Disordered" evidence="6">
    <location>
        <begin position="225"/>
        <end position="246"/>
    </location>
</feature>
<comment type="catalytic activity">
    <reaction evidence="1">
        <text>Hydrolysis of terminal non-reducing N-acetyl-D-hexosamine residues in N-acetyl-beta-D-hexosaminides.</text>
        <dbReference type="EC" id="3.2.1.52"/>
    </reaction>
</comment>
<dbReference type="Proteomes" id="UP000319818">
    <property type="component" value="Unassembled WGS sequence"/>
</dbReference>
<dbReference type="InterPro" id="IPR001764">
    <property type="entry name" value="Glyco_hydro_3_N"/>
</dbReference>
<evidence type="ECO:0000256" key="5">
    <source>
        <dbReference type="ARBA" id="ARBA00023295"/>
    </source>
</evidence>
<gene>
    <name evidence="9" type="ORF">FB388_5514</name>
</gene>
<dbReference type="Pfam" id="PF00933">
    <property type="entry name" value="Glyco_hydro_3"/>
    <property type="match status" value="1"/>
</dbReference>
<dbReference type="InterPro" id="IPR036962">
    <property type="entry name" value="Glyco_hydro_3_N_sf"/>
</dbReference>